<name>A0A8K0UTM0_9AGAR</name>
<feature type="region of interest" description="Disordered" evidence="2">
    <location>
        <begin position="630"/>
        <end position="649"/>
    </location>
</feature>
<reference evidence="4" key="1">
    <citation type="journal article" date="2021" name="New Phytol.">
        <title>Evolutionary innovations through gain and loss of genes in the ectomycorrhizal Boletales.</title>
        <authorList>
            <person name="Wu G."/>
            <person name="Miyauchi S."/>
            <person name="Morin E."/>
            <person name="Kuo A."/>
            <person name="Drula E."/>
            <person name="Varga T."/>
            <person name="Kohler A."/>
            <person name="Feng B."/>
            <person name="Cao Y."/>
            <person name="Lipzen A."/>
            <person name="Daum C."/>
            <person name="Hundley H."/>
            <person name="Pangilinan J."/>
            <person name="Johnson J."/>
            <person name="Barry K."/>
            <person name="LaButti K."/>
            <person name="Ng V."/>
            <person name="Ahrendt S."/>
            <person name="Min B."/>
            <person name="Choi I.G."/>
            <person name="Park H."/>
            <person name="Plett J.M."/>
            <person name="Magnuson J."/>
            <person name="Spatafora J.W."/>
            <person name="Nagy L.G."/>
            <person name="Henrissat B."/>
            <person name="Grigoriev I.V."/>
            <person name="Yang Z.L."/>
            <person name="Xu J."/>
            <person name="Martin F.M."/>
        </authorList>
    </citation>
    <scope>NUCLEOTIDE SEQUENCE</scope>
    <source>
        <strain evidence="4">KKN 215</strain>
    </source>
</reference>
<evidence type="ECO:0000259" key="3">
    <source>
        <dbReference type="PROSITE" id="PS50222"/>
    </source>
</evidence>
<gene>
    <name evidence="4" type="ORF">BXZ70DRAFT_891052</name>
</gene>
<dbReference type="Proteomes" id="UP000813824">
    <property type="component" value="Unassembled WGS sequence"/>
</dbReference>
<keyword evidence="5" id="KW-1185">Reference proteome</keyword>
<dbReference type="InterPro" id="IPR018247">
    <property type="entry name" value="EF_Hand_1_Ca_BS"/>
</dbReference>
<feature type="non-terminal residue" evidence="4">
    <location>
        <position position="1"/>
    </location>
</feature>
<proteinExistence type="predicted"/>
<organism evidence="4 5">
    <name type="scientific">Cristinia sonorae</name>
    <dbReference type="NCBI Taxonomy" id="1940300"/>
    <lineage>
        <taxon>Eukaryota</taxon>
        <taxon>Fungi</taxon>
        <taxon>Dikarya</taxon>
        <taxon>Basidiomycota</taxon>
        <taxon>Agaricomycotina</taxon>
        <taxon>Agaricomycetes</taxon>
        <taxon>Agaricomycetidae</taxon>
        <taxon>Agaricales</taxon>
        <taxon>Pleurotineae</taxon>
        <taxon>Stephanosporaceae</taxon>
        <taxon>Cristinia</taxon>
    </lineage>
</organism>
<accession>A0A8K0UTM0</accession>
<comment type="caution">
    <text evidence="4">The sequence shown here is derived from an EMBL/GenBank/DDBJ whole genome shotgun (WGS) entry which is preliminary data.</text>
</comment>
<keyword evidence="1" id="KW-0175">Coiled coil</keyword>
<sequence length="1149" mass="132999">AIHAIESGLKSFMEDIPWLMKSLDEVARVHPVVTVVVLAFKAVYTMEMTRRENDQRVRSLYSEMKDMIAILVQLRDVKDPKELGPDGTPIDSRLQGISEQAASDIKECANACDTYAKKRLVVKVLKGPVWEAKLVGFVAIFTKRRAQFEEALAIHTARVVDNIQSTVYVMNAKLDSIEQKYVLSLFMTADEKKIAEKVKGKGDIKTIQRDDSLLRDLNDLENSLDVQPNDRSSKRSAFTAWDLREELQEDFDLAIVKNMEAFQGKFVLYQKQLKEDLSRFIAEQNDRLLKKVKEGPHDRIRHPALREIWREMAWKRNVKVKLFVLTLRDHFREQRQDVKSPALPNDDDNQGSDDWAFEFLGLNYLQPVIDAFDEDGSGYVTVTEINRLTESLPPELNWSLQHWIAYWGVGWEVTTMWYAKSIHDIFAAMWEILPNLLPRNRYWADYYLDRVWPFVAELTLGIREQDLPDVMHKFQPYMAHEEERILNNLKDIRYDIDALDTVHAVAGPGRIETNVLPLIWILLRRDLQIFRVASHFVLNPDELWDSADSLIWIQRAIEFRVEDLTSRFQQQQLDVTEQFDTTAFGMFKFIHNGAPLWSLSDLQKNALGNMQVYTMRVDWYSVVLTFEPEPMPGEEPAEDTEPEENDYMPVPSSLTTLSEAKKLKRLLNYPLSTAPVYDFASYEEPPYERTKAKGRDFEGKLFVISGRCYQEADNDTILVTFTMSYPSTGFGDEYWEGQIDESGSLVGYMGMYPYPATYSESKRFVFRRIPGEIMALRPSPGSLMDNKARSMWQFAIDAVLYNVRRRLWSWSFFKARRDHRHRYLSLNLAYWSFGRRPEGEEYMEFLRMRKAVLPQDANLIRSMRDRLLDTMPNHFDVKCAGCQEALGGQRIMCLDCRPVEARIRNTVNFCGHPICGAKTVTSDDLFYMDPKKPHLPTHDYVKLRSVLHLKDMPELDRNAGRALERCRMIVTSAMMNSSSRPASVETVIDGEVVRGDTPSMKISRPASPILSDEFYRFQPKPPAIQCWTCRKAITLEPCWFCVTCLDVDDTFFCNICLVRGFNYRRHLSTHLFTHPLVRCKARVEDPEDLELPTTDQRLAALEEQVSAIDSKLDRLQETLENMFARMEHTFLTSLGQLQVTPAVGDTSRS</sequence>
<evidence type="ECO:0000256" key="2">
    <source>
        <dbReference type="SAM" id="MobiDB-lite"/>
    </source>
</evidence>
<evidence type="ECO:0000313" key="5">
    <source>
        <dbReference type="Proteomes" id="UP000813824"/>
    </source>
</evidence>
<dbReference type="InterPro" id="IPR002048">
    <property type="entry name" value="EF_hand_dom"/>
</dbReference>
<evidence type="ECO:0000256" key="1">
    <source>
        <dbReference type="SAM" id="Coils"/>
    </source>
</evidence>
<dbReference type="PROSITE" id="PS00018">
    <property type="entry name" value="EF_HAND_1"/>
    <property type="match status" value="1"/>
</dbReference>
<evidence type="ECO:0000313" key="4">
    <source>
        <dbReference type="EMBL" id="KAH8102306.1"/>
    </source>
</evidence>
<feature type="coiled-coil region" evidence="1">
    <location>
        <begin position="1098"/>
        <end position="1125"/>
    </location>
</feature>
<feature type="domain" description="EF-hand" evidence="3">
    <location>
        <begin position="368"/>
        <end position="395"/>
    </location>
</feature>
<dbReference type="PROSITE" id="PS50222">
    <property type="entry name" value="EF_HAND_2"/>
    <property type="match status" value="1"/>
</dbReference>
<dbReference type="EMBL" id="JAEVFJ010000010">
    <property type="protein sequence ID" value="KAH8102306.1"/>
    <property type="molecule type" value="Genomic_DNA"/>
</dbReference>
<feature type="compositionally biased region" description="Acidic residues" evidence="2">
    <location>
        <begin position="635"/>
        <end position="646"/>
    </location>
</feature>
<protein>
    <recommendedName>
        <fullName evidence="3">EF-hand domain-containing protein</fullName>
    </recommendedName>
</protein>
<dbReference type="AlphaFoldDB" id="A0A8K0UTM0"/>
<dbReference type="OrthoDB" id="2122982at2759"/>
<dbReference type="GO" id="GO:0005509">
    <property type="term" value="F:calcium ion binding"/>
    <property type="evidence" value="ECO:0007669"/>
    <property type="project" value="InterPro"/>
</dbReference>